<keyword evidence="3" id="KW-1185">Reference proteome</keyword>
<name>A0A6G0STZ4_APHGL</name>
<dbReference type="InterPro" id="IPR036397">
    <property type="entry name" value="RNaseH_sf"/>
</dbReference>
<feature type="domain" description="Integrase catalytic" evidence="1">
    <location>
        <begin position="19"/>
        <end position="141"/>
    </location>
</feature>
<sequence>MDYCEKCKSQTRSIEDYQNVENPARKHFETRHFIQRGINDTWQADLYCFYRPKVKTDDPSYSLRNKHNANKAEDNYKTLYKINDDTFSKYVWSVPLKTKTGLEVANAFSQIFKYDVPKILHVDKGTDKKASIIERFNRTLGDKLKKNNKNDVSKKNENDLLSTVYNYDISNSKPKFEINDRVRLSSINDVYRNKLKTNWSKEIFIVEKIFKSNVNYYKIYDMEGTVYEEELLLSPVDAQSVILCTFSPNSSVHSPNIVPNCCGSVTNSLFTIYLLEDRLINSQILRLNLSNDSSILVLLR</sequence>
<dbReference type="PROSITE" id="PS50994">
    <property type="entry name" value="INTEGRASE"/>
    <property type="match status" value="1"/>
</dbReference>
<evidence type="ECO:0000259" key="1">
    <source>
        <dbReference type="PROSITE" id="PS50994"/>
    </source>
</evidence>
<dbReference type="InterPro" id="IPR001584">
    <property type="entry name" value="Integrase_cat-core"/>
</dbReference>
<dbReference type="Proteomes" id="UP000475862">
    <property type="component" value="Unassembled WGS sequence"/>
</dbReference>
<reference evidence="2 3" key="1">
    <citation type="submission" date="2019-08" db="EMBL/GenBank/DDBJ databases">
        <title>The genome of the soybean aphid Biotype 1, its phylome, world population structure and adaptation to the North American continent.</title>
        <authorList>
            <person name="Giordano R."/>
            <person name="Donthu R.K."/>
            <person name="Hernandez A.G."/>
            <person name="Wright C.L."/>
            <person name="Zimin A.V."/>
        </authorList>
    </citation>
    <scope>NUCLEOTIDE SEQUENCE [LARGE SCALE GENOMIC DNA]</scope>
    <source>
        <tissue evidence="2">Whole aphids</tissue>
    </source>
</reference>
<dbReference type="EMBL" id="VYZN01002096">
    <property type="protein sequence ID" value="KAE9521779.1"/>
    <property type="molecule type" value="Genomic_DNA"/>
</dbReference>
<comment type="caution">
    <text evidence="2">The sequence shown here is derived from an EMBL/GenBank/DDBJ whole genome shotgun (WGS) entry which is preliminary data.</text>
</comment>
<dbReference type="OrthoDB" id="6408700at2759"/>
<dbReference type="Gene3D" id="3.30.420.10">
    <property type="entry name" value="Ribonuclease H-like superfamily/Ribonuclease H"/>
    <property type="match status" value="1"/>
</dbReference>
<evidence type="ECO:0000313" key="2">
    <source>
        <dbReference type="EMBL" id="KAE9521779.1"/>
    </source>
</evidence>
<dbReference type="GO" id="GO:0015074">
    <property type="term" value="P:DNA integration"/>
    <property type="evidence" value="ECO:0007669"/>
    <property type="project" value="InterPro"/>
</dbReference>
<dbReference type="AlphaFoldDB" id="A0A6G0STZ4"/>
<organism evidence="2 3">
    <name type="scientific">Aphis glycines</name>
    <name type="common">Soybean aphid</name>
    <dbReference type="NCBI Taxonomy" id="307491"/>
    <lineage>
        <taxon>Eukaryota</taxon>
        <taxon>Metazoa</taxon>
        <taxon>Ecdysozoa</taxon>
        <taxon>Arthropoda</taxon>
        <taxon>Hexapoda</taxon>
        <taxon>Insecta</taxon>
        <taxon>Pterygota</taxon>
        <taxon>Neoptera</taxon>
        <taxon>Paraneoptera</taxon>
        <taxon>Hemiptera</taxon>
        <taxon>Sternorrhyncha</taxon>
        <taxon>Aphidomorpha</taxon>
        <taxon>Aphidoidea</taxon>
        <taxon>Aphididae</taxon>
        <taxon>Aphidini</taxon>
        <taxon>Aphis</taxon>
        <taxon>Aphis</taxon>
    </lineage>
</organism>
<protein>
    <recommendedName>
        <fullName evidence="1">Integrase catalytic domain-containing protein</fullName>
    </recommendedName>
</protein>
<accession>A0A6G0STZ4</accession>
<evidence type="ECO:0000313" key="3">
    <source>
        <dbReference type="Proteomes" id="UP000475862"/>
    </source>
</evidence>
<dbReference type="SUPFAM" id="SSF53098">
    <property type="entry name" value="Ribonuclease H-like"/>
    <property type="match status" value="1"/>
</dbReference>
<gene>
    <name evidence="2" type="ORF">AGLY_017830</name>
</gene>
<dbReference type="InterPro" id="IPR012337">
    <property type="entry name" value="RNaseH-like_sf"/>
</dbReference>
<dbReference type="PANTHER" id="PTHR46585">
    <property type="entry name" value="INTEGRASE CORE DOMAIN CONTAINING PROTEIN"/>
    <property type="match status" value="1"/>
</dbReference>
<dbReference type="GO" id="GO:0003676">
    <property type="term" value="F:nucleic acid binding"/>
    <property type="evidence" value="ECO:0007669"/>
    <property type="project" value="InterPro"/>
</dbReference>
<proteinExistence type="predicted"/>
<dbReference type="PANTHER" id="PTHR46585:SF1">
    <property type="entry name" value="CHROMO DOMAIN-CONTAINING PROTEIN"/>
    <property type="match status" value="1"/>
</dbReference>